<sequence>MEWKHISSRMEAHFVKKDKKCLFAVFTNAKYSRLLLDYSTVKDGLALRTVQEFPLPQDCPERSSVLKDLDDTESLDLGVNYARHHQSRKMDIE</sequence>
<evidence type="ECO:0000313" key="2">
    <source>
        <dbReference type="Proteomes" id="UP000054845"/>
    </source>
</evidence>
<dbReference type="EMBL" id="CCYA01000276">
    <property type="protein sequence ID" value="CEH18984.1"/>
    <property type="molecule type" value="Genomic_DNA"/>
</dbReference>
<dbReference type="Proteomes" id="UP000054845">
    <property type="component" value="Unassembled WGS sequence"/>
</dbReference>
<dbReference type="AlphaFoldDB" id="A0A0P1BQ68"/>
<evidence type="ECO:0000313" key="1">
    <source>
        <dbReference type="EMBL" id="CEH18984.1"/>
    </source>
</evidence>
<organism evidence="1 2">
    <name type="scientific">Ceraceosorus bombacis</name>
    <dbReference type="NCBI Taxonomy" id="401625"/>
    <lineage>
        <taxon>Eukaryota</taxon>
        <taxon>Fungi</taxon>
        <taxon>Dikarya</taxon>
        <taxon>Basidiomycota</taxon>
        <taxon>Ustilaginomycotina</taxon>
        <taxon>Exobasidiomycetes</taxon>
        <taxon>Ceraceosorales</taxon>
        <taxon>Ceraceosoraceae</taxon>
        <taxon>Ceraceosorus</taxon>
    </lineage>
</organism>
<reference evidence="1 2" key="1">
    <citation type="submission" date="2014-09" db="EMBL/GenBank/DDBJ databases">
        <authorList>
            <person name="Magalhaes I.L.F."/>
            <person name="Oliveira U."/>
            <person name="Santos F.R."/>
            <person name="Vidigal T.H.D.A."/>
            <person name="Brescovit A.D."/>
            <person name="Santos A.J."/>
        </authorList>
    </citation>
    <scope>NUCLEOTIDE SEQUENCE [LARGE SCALE GENOMIC DNA]</scope>
</reference>
<accession>A0A0P1BQ68</accession>
<protein>
    <submittedName>
        <fullName evidence="1">Uncharacterized protein</fullName>
    </submittedName>
</protein>
<name>A0A0P1BQ68_9BASI</name>
<keyword evidence="2" id="KW-1185">Reference proteome</keyword>
<proteinExistence type="predicted"/>